<dbReference type="Gene3D" id="3.50.50.60">
    <property type="entry name" value="FAD/NAD(P)-binding domain"/>
    <property type="match status" value="1"/>
</dbReference>
<evidence type="ECO:0000313" key="3">
    <source>
        <dbReference type="EMBL" id="MFC6761749.1"/>
    </source>
</evidence>
<dbReference type="EMBL" id="JBHSWG010000003">
    <property type="protein sequence ID" value="MFC6761749.1"/>
    <property type="molecule type" value="Genomic_DNA"/>
</dbReference>
<proteinExistence type="predicted"/>
<sequence length="381" mass="40498">MAGQTHSADVIIIGAGIAGASVAAHLAATLRVVLVEMESQPGYHTTGRSAAVFAPSYGPEVVRALTRASRGFYDQPPEGFASEALLTPRQILMIARADQLAALESSIAAVATGTRVQRLDASGLRDHQPLLREGYATAGMLDCGGQDIDVAALHQGYLRLFRARGGVTRTKAAVEELKREGNTWVVRTSGQDHMTAPVIVNAAGAWADQIGQLAGAENIGLVPKRRTAMVVAEPAGFTRRDAPITIDIDEEFYLKPDAGRLLISPADETPTDPCDAQPEELDVAICADRIMTAFDLDIRRIENKWAGLRSFVSDKEPVIGFSRRVDGFFWMAGQGGYGIQSAPAAAEVAAALILGREMPAVVTDTGFDPSQISPNRLAVPA</sequence>
<evidence type="ECO:0000259" key="2">
    <source>
        <dbReference type="Pfam" id="PF01266"/>
    </source>
</evidence>
<dbReference type="PANTHER" id="PTHR13847">
    <property type="entry name" value="SARCOSINE DEHYDROGENASE-RELATED"/>
    <property type="match status" value="1"/>
</dbReference>
<evidence type="ECO:0000256" key="1">
    <source>
        <dbReference type="ARBA" id="ARBA00023002"/>
    </source>
</evidence>
<keyword evidence="1 3" id="KW-0560">Oxidoreductase</keyword>
<dbReference type="Gene3D" id="3.30.9.10">
    <property type="entry name" value="D-Amino Acid Oxidase, subunit A, domain 2"/>
    <property type="match status" value="1"/>
</dbReference>
<dbReference type="InterPro" id="IPR006076">
    <property type="entry name" value="FAD-dep_OxRdtase"/>
</dbReference>
<dbReference type="SUPFAM" id="SSF51905">
    <property type="entry name" value="FAD/NAD(P)-binding domain"/>
    <property type="match status" value="1"/>
</dbReference>
<dbReference type="GO" id="GO:0016491">
    <property type="term" value="F:oxidoreductase activity"/>
    <property type="evidence" value="ECO:0007669"/>
    <property type="project" value="UniProtKB-KW"/>
</dbReference>
<dbReference type="InterPro" id="IPR036188">
    <property type="entry name" value="FAD/NAD-bd_sf"/>
</dbReference>
<gene>
    <name evidence="3" type="ORF">ACFQFQ_23365</name>
</gene>
<name>A0ABW2B7R5_9RHOB</name>
<accession>A0ABW2B7R5</accession>
<protein>
    <submittedName>
        <fullName evidence="3">NAD(P)/FAD-dependent oxidoreductase</fullName>
        <ecNumber evidence="3">1.-.-.-</ecNumber>
    </submittedName>
</protein>
<evidence type="ECO:0000313" key="4">
    <source>
        <dbReference type="Proteomes" id="UP001596353"/>
    </source>
</evidence>
<feature type="domain" description="FAD dependent oxidoreductase" evidence="2">
    <location>
        <begin position="9"/>
        <end position="352"/>
    </location>
</feature>
<organism evidence="3 4">
    <name type="scientific">Sulfitobacter porphyrae</name>
    <dbReference type="NCBI Taxonomy" id="1246864"/>
    <lineage>
        <taxon>Bacteria</taxon>
        <taxon>Pseudomonadati</taxon>
        <taxon>Pseudomonadota</taxon>
        <taxon>Alphaproteobacteria</taxon>
        <taxon>Rhodobacterales</taxon>
        <taxon>Roseobacteraceae</taxon>
        <taxon>Sulfitobacter</taxon>
    </lineage>
</organism>
<dbReference type="Pfam" id="PF01266">
    <property type="entry name" value="DAO"/>
    <property type="match status" value="1"/>
</dbReference>
<keyword evidence="4" id="KW-1185">Reference proteome</keyword>
<dbReference type="EC" id="1.-.-.-" evidence="3"/>
<reference evidence="4" key="1">
    <citation type="journal article" date="2019" name="Int. J. Syst. Evol. Microbiol.">
        <title>The Global Catalogue of Microorganisms (GCM) 10K type strain sequencing project: providing services to taxonomists for standard genome sequencing and annotation.</title>
        <authorList>
            <consortium name="The Broad Institute Genomics Platform"/>
            <consortium name="The Broad Institute Genome Sequencing Center for Infectious Disease"/>
            <person name="Wu L."/>
            <person name="Ma J."/>
        </authorList>
    </citation>
    <scope>NUCLEOTIDE SEQUENCE [LARGE SCALE GENOMIC DNA]</scope>
    <source>
        <strain evidence="4">CCUG 66188</strain>
    </source>
</reference>
<comment type="caution">
    <text evidence="3">The sequence shown here is derived from an EMBL/GenBank/DDBJ whole genome shotgun (WGS) entry which is preliminary data.</text>
</comment>
<dbReference type="Proteomes" id="UP001596353">
    <property type="component" value="Unassembled WGS sequence"/>
</dbReference>
<dbReference type="PANTHER" id="PTHR13847:SF287">
    <property type="entry name" value="FAD-DEPENDENT OXIDOREDUCTASE DOMAIN-CONTAINING PROTEIN 1"/>
    <property type="match status" value="1"/>
</dbReference>